<feature type="transmembrane region" description="Helical" evidence="5">
    <location>
        <begin position="86"/>
        <end position="116"/>
    </location>
</feature>
<feature type="transmembrane region" description="Helical" evidence="5">
    <location>
        <begin position="12"/>
        <end position="31"/>
    </location>
</feature>
<evidence type="ECO:0000256" key="3">
    <source>
        <dbReference type="ARBA" id="ARBA00022989"/>
    </source>
</evidence>
<feature type="transmembrane region" description="Helical" evidence="5">
    <location>
        <begin position="128"/>
        <end position="146"/>
    </location>
</feature>
<reference evidence="6" key="1">
    <citation type="journal article" date="2020" name="mSystems">
        <title>Genome- and Community-Level Interaction Insights into Carbon Utilization and Element Cycling Functions of Hydrothermarchaeota in Hydrothermal Sediment.</title>
        <authorList>
            <person name="Zhou Z."/>
            <person name="Liu Y."/>
            <person name="Xu W."/>
            <person name="Pan J."/>
            <person name="Luo Z.H."/>
            <person name="Li M."/>
        </authorList>
    </citation>
    <scope>NUCLEOTIDE SEQUENCE [LARGE SCALE GENOMIC DNA]</scope>
    <source>
        <strain evidence="6">SpSt-339</strain>
    </source>
</reference>
<dbReference type="GO" id="GO:0016020">
    <property type="term" value="C:membrane"/>
    <property type="evidence" value="ECO:0007669"/>
    <property type="project" value="UniProtKB-SubCell"/>
</dbReference>
<name>A0A7C2JWH5_9PLAN</name>
<dbReference type="AlphaFoldDB" id="A0A7C2JWH5"/>
<feature type="transmembrane region" description="Helical" evidence="5">
    <location>
        <begin position="375"/>
        <end position="397"/>
    </location>
</feature>
<evidence type="ECO:0000256" key="1">
    <source>
        <dbReference type="ARBA" id="ARBA00004141"/>
    </source>
</evidence>
<dbReference type="PANTHER" id="PTHR11785:SF512">
    <property type="entry name" value="SOBREMESA, ISOFORM B"/>
    <property type="match status" value="1"/>
</dbReference>
<dbReference type="Gene3D" id="1.20.1740.10">
    <property type="entry name" value="Amino acid/polyamine transporter I"/>
    <property type="match status" value="1"/>
</dbReference>
<protein>
    <submittedName>
        <fullName evidence="6">Amino acid permease</fullName>
    </submittedName>
</protein>
<sequence length="465" mass="49502">MTATEHRPATTLGLWDAVSLIVGIVVGVSIYETPPAIIGNSASPLAGLGFWVLGGALSFVGALIYSELATTYPRCGGDYNYLTRAYGPWLGFLFAWGQLAIIQTGSIGAMAYIFAGYARQLLAVSEDATPWLAFAAVTTLTGLNLCGLRAGAWLQNILTMVKVIGLSAVVMAGFATRHGDPWKLSEGVGGGPGWTLALIFVLYAYGGWSDAAFVAAEVRNLNRNVPRALLCGMSLITLAYLAINLAYLYGLGADGLVRSRHPAADVLTQFCGPVGGQLMSGLVMASALGGMNGLILSVSRVHATLGEDYRLFAWLGQWSRNESPWVSLLVQAAVTSGMILTVGTEAGRVAIDTGVSALGLPGINWKFYDGGFKTLVAGSAPAFWLFFLLNAVGFLILRVKDADRPRPFRVPGSPVTPLIFVAACGFMLYSAVAYARSLTYVMSLPLVVGFPVYAFCRWVERRKPR</sequence>
<dbReference type="EMBL" id="DSOK01000063">
    <property type="protein sequence ID" value="HEN14224.1"/>
    <property type="molecule type" value="Genomic_DNA"/>
</dbReference>
<evidence type="ECO:0000256" key="4">
    <source>
        <dbReference type="ARBA" id="ARBA00023136"/>
    </source>
</evidence>
<dbReference type="InterPro" id="IPR002293">
    <property type="entry name" value="AA/rel_permease1"/>
</dbReference>
<dbReference type="PANTHER" id="PTHR11785">
    <property type="entry name" value="AMINO ACID TRANSPORTER"/>
    <property type="match status" value="1"/>
</dbReference>
<dbReference type="InterPro" id="IPR050598">
    <property type="entry name" value="AminoAcid_Transporter"/>
</dbReference>
<feature type="transmembrane region" description="Helical" evidence="5">
    <location>
        <begin position="418"/>
        <end position="435"/>
    </location>
</feature>
<feature type="transmembrane region" description="Helical" evidence="5">
    <location>
        <begin position="153"/>
        <end position="174"/>
    </location>
</feature>
<feature type="transmembrane region" description="Helical" evidence="5">
    <location>
        <begin position="194"/>
        <end position="216"/>
    </location>
</feature>
<keyword evidence="3 5" id="KW-1133">Transmembrane helix</keyword>
<feature type="transmembrane region" description="Helical" evidence="5">
    <location>
        <begin position="228"/>
        <end position="249"/>
    </location>
</feature>
<keyword evidence="2 5" id="KW-0812">Transmembrane</keyword>
<proteinExistence type="predicted"/>
<evidence type="ECO:0000256" key="5">
    <source>
        <dbReference type="SAM" id="Phobius"/>
    </source>
</evidence>
<accession>A0A7C2JWH5</accession>
<dbReference type="GO" id="GO:0015179">
    <property type="term" value="F:L-amino acid transmembrane transporter activity"/>
    <property type="evidence" value="ECO:0007669"/>
    <property type="project" value="TreeGrafter"/>
</dbReference>
<dbReference type="PIRSF" id="PIRSF006060">
    <property type="entry name" value="AA_transporter"/>
    <property type="match status" value="1"/>
</dbReference>
<keyword evidence="4 5" id="KW-0472">Membrane</keyword>
<evidence type="ECO:0000256" key="2">
    <source>
        <dbReference type="ARBA" id="ARBA00022692"/>
    </source>
</evidence>
<comment type="caution">
    <text evidence="6">The sequence shown here is derived from an EMBL/GenBank/DDBJ whole genome shotgun (WGS) entry which is preliminary data.</text>
</comment>
<feature type="transmembrane region" description="Helical" evidence="5">
    <location>
        <begin position="43"/>
        <end position="65"/>
    </location>
</feature>
<gene>
    <name evidence="6" type="ORF">ENQ76_01980</name>
</gene>
<comment type="subcellular location">
    <subcellularLocation>
        <location evidence="1">Membrane</location>
        <topology evidence="1">Multi-pass membrane protein</topology>
    </subcellularLocation>
</comment>
<organism evidence="6">
    <name type="scientific">Schlesneria paludicola</name>
    <dbReference type="NCBI Taxonomy" id="360056"/>
    <lineage>
        <taxon>Bacteria</taxon>
        <taxon>Pseudomonadati</taxon>
        <taxon>Planctomycetota</taxon>
        <taxon>Planctomycetia</taxon>
        <taxon>Planctomycetales</taxon>
        <taxon>Planctomycetaceae</taxon>
        <taxon>Schlesneria</taxon>
    </lineage>
</organism>
<feature type="transmembrane region" description="Helical" evidence="5">
    <location>
        <begin position="441"/>
        <end position="459"/>
    </location>
</feature>
<evidence type="ECO:0000313" key="6">
    <source>
        <dbReference type="EMBL" id="HEN14224.1"/>
    </source>
</evidence>
<dbReference type="Pfam" id="PF13520">
    <property type="entry name" value="AA_permease_2"/>
    <property type="match status" value="1"/>
</dbReference>